<evidence type="ECO:0000313" key="6">
    <source>
        <dbReference type="Proteomes" id="UP000886998"/>
    </source>
</evidence>
<sequence length="313" mass="35686">MPTLTSGLRNLLRLTVDTDPFLIGLTFMLHQCREQGTFLCSPNEVFQIVIDVERYPDFVPWCKAVYIKEKIDNQMVVDLLAAFHGIKGKYTSEVTFLSPSETNEGWIKAVSSNGIFKHLYNEWQFIPIDENKTMIGPEEGKLLSLFIKIHKIKSIVEVGTLYGYSSICMAKALLEDGHIYTIENNPQHSRIAKKNFSAFNLSDEITLIEGDALEKINELSAKAPFDMIFIDADKSSYPKYLDWAESYIKQDGLIVADNTLLFNTVFLESPPKEVSEKSWHAMREFNNRLSDEKKYFSILIPTDEGMTVALKLT</sequence>
<dbReference type="AlphaFoldDB" id="A0A8X7CV22"/>
<dbReference type="Gene3D" id="3.40.50.150">
    <property type="entry name" value="Vaccinia Virus protein VP39"/>
    <property type="match status" value="1"/>
</dbReference>
<dbReference type="PANTHER" id="PTHR10509:SF14">
    <property type="entry name" value="CAFFEOYL-COA O-METHYLTRANSFERASE 3-RELATED"/>
    <property type="match status" value="1"/>
</dbReference>
<keyword evidence="2" id="KW-0808">Transferase</keyword>
<dbReference type="EMBL" id="BMAV01023781">
    <property type="protein sequence ID" value="GFY79837.1"/>
    <property type="molecule type" value="Genomic_DNA"/>
</dbReference>
<keyword evidence="1" id="KW-0489">Methyltransferase</keyword>
<dbReference type="InterPro" id="IPR044996">
    <property type="entry name" value="COQ10-like"/>
</dbReference>
<gene>
    <name evidence="5" type="ORF">TNIN_54891</name>
</gene>
<protein>
    <submittedName>
        <fullName evidence="5">Caffeoyl-CoA O-methyltransferase</fullName>
    </submittedName>
</protein>
<dbReference type="GO" id="GO:0032259">
    <property type="term" value="P:methylation"/>
    <property type="evidence" value="ECO:0007669"/>
    <property type="project" value="UniProtKB-KW"/>
</dbReference>
<comment type="similarity">
    <text evidence="4">Belongs to the class I-like SAM-binding methyltransferase superfamily. Cation-dependent O-methyltransferase family.</text>
</comment>
<name>A0A8X7CV22_9ARAC</name>
<dbReference type="OrthoDB" id="8180100at2759"/>
<dbReference type="GO" id="GO:0045333">
    <property type="term" value="P:cellular respiration"/>
    <property type="evidence" value="ECO:0007669"/>
    <property type="project" value="InterPro"/>
</dbReference>
<reference evidence="5" key="1">
    <citation type="submission" date="2020-08" db="EMBL/GenBank/DDBJ databases">
        <title>Multicomponent nature underlies the extraordinary mechanical properties of spider dragline silk.</title>
        <authorList>
            <person name="Kono N."/>
            <person name="Nakamura H."/>
            <person name="Mori M."/>
            <person name="Yoshida Y."/>
            <person name="Ohtoshi R."/>
            <person name="Malay A.D."/>
            <person name="Moran D.A.P."/>
            <person name="Tomita M."/>
            <person name="Numata K."/>
            <person name="Arakawa K."/>
        </authorList>
    </citation>
    <scope>NUCLEOTIDE SEQUENCE</scope>
</reference>
<proteinExistence type="inferred from homology"/>
<dbReference type="InterPro" id="IPR002935">
    <property type="entry name" value="SAM_O-MeTrfase"/>
</dbReference>
<dbReference type="SUPFAM" id="SSF55961">
    <property type="entry name" value="Bet v1-like"/>
    <property type="match status" value="1"/>
</dbReference>
<evidence type="ECO:0000256" key="2">
    <source>
        <dbReference type="ARBA" id="ARBA00022679"/>
    </source>
</evidence>
<evidence type="ECO:0000256" key="1">
    <source>
        <dbReference type="ARBA" id="ARBA00022603"/>
    </source>
</evidence>
<organism evidence="5 6">
    <name type="scientific">Trichonephila inaurata madagascariensis</name>
    <dbReference type="NCBI Taxonomy" id="2747483"/>
    <lineage>
        <taxon>Eukaryota</taxon>
        <taxon>Metazoa</taxon>
        <taxon>Ecdysozoa</taxon>
        <taxon>Arthropoda</taxon>
        <taxon>Chelicerata</taxon>
        <taxon>Arachnida</taxon>
        <taxon>Araneae</taxon>
        <taxon>Araneomorphae</taxon>
        <taxon>Entelegynae</taxon>
        <taxon>Araneoidea</taxon>
        <taxon>Nephilidae</taxon>
        <taxon>Trichonephila</taxon>
        <taxon>Trichonephila inaurata</taxon>
    </lineage>
</organism>
<dbReference type="InterPro" id="IPR050362">
    <property type="entry name" value="Cation-dep_OMT"/>
</dbReference>
<evidence type="ECO:0000256" key="4">
    <source>
        <dbReference type="ARBA" id="ARBA00023453"/>
    </source>
</evidence>
<dbReference type="CDD" id="cd07813">
    <property type="entry name" value="COQ10p_like"/>
    <property type="match status" value="1"/>
</dbReference>
<dbReference type="GO" id="GO:0008171">
    <property type="term" value="F:O-methyltransferase activity"/>
    <property type="evidence" value="ECO:0007669"/>
    <property type="project" value="InterPro"/>
</dbReference>
<dbReference type="PROSITE" id="PS51682">
    <property type="entry name" value="SAM_OMT_I"/>
    <property type="match status" value="1"/>
</dbReference>
<accession>A0A8X7CV22</accession>
<keyword evidence="3" id="KW-0949">S-adenosyl-L-methionine</keyword>
<dbReference type="SUPFAM" id="SSF53335">
    <property type="entry name" value="S-adenosyl-L-methionine-dependent methyltransferases"/>
    <property type="match status" value="1"/>
</dbReference>
<dbReference type="PANTHER" id="PTHR10509">
    <property type="entry name" value="O-METHYLTRANSFERASE-RELATED"/>
    <property type="match status" value="1"/>
</dbReference>
<dbReference type="Pfam" id="PF01596">
    <property type="entry name" value="Methyltransf_3"/>
    <property type="match status" value="1"/>
</dbReference>
<dbReference type="Proteomes" id="UP000886998">
    <property type="component" value="Unassembled WGS sequence"/>
</dbReference>
<comment type="caution">
    <text evidence="5">The sequence shown here is derived from an EMBL/GenBank/DDBJ whole genome shotgun (WGS) entry which is preliminary data.</text>
</comment>
<keyword evidence="6" id="KW-1185">Reference proteome</keyword>
<evidence type="ECO:0000313" key="5">
    <source>
        <dbReference type="EMBL" id="GFY79837.1"/>
    </source>
</evidence>
<dbReference type="GO" id="GO:0008757">
    <property type="term" value="F:S-adenosylmethionine-dependent methyltransferase activity"/>
    <property type="evidence" value="ECO:0007669"/>
    <property type="project" value="TreeGrafter"/>
</dbReference>
<dbReference type="GO" id="GO:0048039">
    <property type="term" value="F:ubiquinone binding"/>
    <property type="evidence" value="ECO:0007669"/>
    <property type="project" value="InterPro"/>
</dbReference>
<dbReference type="InterPro" id="IPR029063">
    <property type="entry name" value="SAM-dependent_MTases_sf"/>
</dbReference>
<evidence type="ECO:0000256" key="3">
    <source>
        <dbReference type="ARBA" id="ARBA00022691"/>
    </source>
</evidence>